<gene>
    <name evidence="4" type="ORF">FHG71_17740</name>
</gene>
<dbReference type="Pfam" id="PF07486">
    <property type="entry name" value="Hydrolase_2"/>
    <property type="match status" value="1"/>
</dbReference>
<sequence length="258" mass="28071">MAQTLSLVAALSMALISLALVTISSPPEASVLESAAPTHDTSRPSDRHPLQRHRADKVSSVVSLVPPQAVPVRHPQVRPVARPDEPALRPQPRRFWAKGPLVARVGDPTFGPMLRPADLLVPDPPEQLAGATDLLCIAVAVYHEARNQPLEGQLAVASVILNRTREPKRWGASPCEVVVPVQFSFFSEDGSYPTIPKDEAWSIALEMAQEALDHGPSAMVGLADHYHTPAVDPEWNEAMDQVIRINDHIFFVDPTTQG</sequence>
<protein>
    <submittedName>
        <fullName evidence="4">Cell wall hydrolase</fullName>
    </submittedName>
</protein>
<keyword evidence="4" id="KW-0378">Hydrolase</keyword>
<evidence type="ECO:0000313" key="4">
    <source>
        <dbReference type="EMBL" id="TNC65152.1"/>
    </source>
</evidence>
<accession>A0A5C4NCL0</accession>
<keyword evidence="2" id="KW-0732">Signal</keyword>
<feature type="compositionally biased region" description="Basic and acidic residues" evidence="1">
    <location>
        <begin position="40"/>
        <end position="49"/>
    </location>
</feature>
<evidence type="ECO:0000256" key="1">
    <source>
        <dbReference type="SAM" id="MobiDB-lite"/>
    </source>
</evidence>
<dbReference type="EMBL" id="VDFV01000039">
    <property type="protein sequence ID" value="TNC65152.1"/>
    <property type="molecule type" value="Genomic_DNA"/>
</dbReference>
<dbReference type="InterPro" id="IPR011105">
    <property type="entry name" value="Cell_wall_hydrolase_SleB"/>
</dbReference>
<keyword evidence="5" id="KW-1185">Reference proteome</keyword>
<dbReference type="GO" id="GO:0016787">
    <property type="term" value="F:hydrolase activity"/>
    <property type="evidence" value="ECO:0007669"/>
    <property type="project" value="UniProtKB-KW"/>
</dbReference>
<feature type="domain" description="Cell wall hydrolase SleB" evidence="3">
    <location>
        <begin position="148"/>
        <end position="251"/>
    </location>
</feature>
<dbReference type="InterPro" id="IPR042047">
    <property type="entry name" value="SleB_dom1"/>
</dbReference>
<organism evidence="4 5">
    <name type="scientific">Rubellimicrobium roseum</name>
    <dbReference type="NCBI Taxonomy" id="687525"/>
    <lineage>
        <taxon>Bacteria</taxon>
        <taxon>Pseudomonadati</taxon>
        <taxon>Pseudomonadota</taxon>
        <taxon>Alphaproteobacteria</taxon>
        <taxon>Rhodobacterales</taxon>
        <taxon>Roseobacteraceae</taxon>
        <taxon>Rubellimicrobium</taxon>
    </lineage>
</organism>
<dbReference type="Proteomes" id="UP000305709">
    <property type="component" value="Unassembled WGS sequence"/>
</dbReference>
<feature type="signal peptide" evidence="2">
    <location>
        <begin position="1"/>
        <end position="29"/>
    </location>
</feature>
<reference evidence="4 5" key="1">
    <citation type="submission" date="2019-06" db="EMBL/GenBank/DDBJ databases">
        <authorList>
            <person name="Jiang L."/>
        </authorList>
    </citation>
    <scope>NUCLEOTIDE SEQUENCE [LARGE SCALE GENOMIC DNA]</scope>
    <source>
        <strain evidence="4 5">YIM 48858</strain>
    </source>
</reference>
<dbReference type="AlphaFoldDB" id="A0A5C4NCL0"/>
<feature type="chain" id="PRO_5023042144" evidence="2">
    <location>
        <begin position="30"/>
        <end position="258"/>
    </location>
</feature>
<dbReference type="Gene3D" id="1.10.10.2520">
    <property type="entry name" value="Cell wall hydrolase SleB, domain 1"/>
    <property type="match status" value="1"/>
</dbReference>
<name>A0A5C4NCL0_9RHOB</name>
<proteinExistence type="predicted"/>
<evidence type="ECO:0000259" key="3">
    <source>
        <dbReference type="Pfam" id="PF07486"/>
    </source>
</evidence>
<dbReference type="OrthoDB" id="9785345at2"/>
<comment type="caution">
    <text evidence="4">The sequence shown here is derived from an EMBL/GenBank/DDBJ whole genome shotgun (WGS) entry which is preliminary data.</text>
</comment>
<dbReference type="RefSeq" id="WP_139083038.1">
    <property type="nucleotide sequence ID" value="NZ_VDFV01000039.1"/>
</dbReference>
<evidence type="ECO:0000256" key="2">
    <source>
        <dbReference type="SAM" id="SignalP"/>
    </source>
</evidence>
<evidence type="ECO:0000313" key="5">
    <source>
        <dbReference type="Proteomes" id="UP000305709"/>
    </source>
</evidence>
<feature type="region of interest" description="Disordered" evidence="1">
    <location>
        <begin position="32"/>
        <end position="58"/>
    </location>
</feature>